<keyword evidence="4" id="KW-1185">Reference proteome</keyword>
<dbReference type="Proteomes" id="UP001196413">
    <property type="component" value="Unassembled WGS sequence"/>
</dbReference>
<evidence type="ECO:0000256" key="1">
    <source>
        <dbReference type="SAM" id="Phobius"/>
    </source>
</evidence>
<feature type="signal peptide" evidence="2">
    <location>
        <begin position="1"/>
        <end position="17"/>
    </location>
</feature>
<evidence type="ECO:0000313" key="3">
    <source>
        <dbReference type="EMBL" id="KAJ1346103.1"/>
    </source>
</evidence>
<evidence type="ECO:0000313" key="4">
    <source>
        <dbReference type="Proteomes" id="UP001196413"/>
    </source>
</evidence>
<keyword evidence="1" id="KW-0812">Transmembrane</keyword>
<accession>A0AAD5LW08</accession>
<proteinExistence type="predicted"/>
<feature type="chain" id="PRO_5042058871" evidence="2">
    <location>
        <begin position="18"/>
        <end position="201"/>
    </location>
</feature>
<gene>
    <name evidence="3" type="ORF">KIN20_000795</name>
</gene>
<sequence length="201" mass="22877">MNVAIFLLLTTAPIISGTDVIRTVFCRKQCRDYLEIPEHSMPLCAPEHLQLKECGTVISCDWTEADRDKVRPIVNSSDVLCCYQAVVKEKGDCVEQQAAEPEPVHLTKPFFDFCGFHFCSWILCFVFFIVVVLQAGYIVKLRTSGPKHRKVSQFEEMNRPRVLVTRPLIDMRHFDATVSRQLLSADQLPSAKMTDSNIPLE</sequence>
<protein>
    <submittedName>
        <fullName evidence="3">Uncharacterized protein</fullName>
    </submittedName>
</protein>
<keyword evidence="2" id="KW-0732">Signal</keyword>
<dbReference type="AlphaFoldDB" id="A0AAD5LW08"/>
<keyword evidence="1" id="KW-1133">Transmembrane helix</keyword>
<dbReference type="EMBL" id="JAHQIW010000115">
    <property type="protein sequence ID" value="KAJ1346103.1"/>
    <property type="molecule type" value="Genomic_DNA"/>
</dbReference>
<organism evidence="3 4">
    <name type="scientific">Parelaphostrongylus tenuis</name>
    <name type="common">Meningeal worm</name>
    <dbReference type="NCBI Taxonomy" id="148309"/>
    <lineage>
        <taxon>Eukaryota</taxon>
        <taxon>Metazoa</taxon>
        <taxon>Ecdysozoa</taxon>
        <taxon>Nematoda</taxon>
        <taxon>Chromadorea</taxon>
        <taxon>Rhabditida</taxon>
        <taxon>Rhabditina</taxon>
        <taxon>Rhabditomorpha</taxon>
        <taxon>Strongyloidea</taxon>
        <taxon>Metastrongylidae</taxon>
        <taxon>Parelaphostrongylus</taxon>
    </lineage>
</organism>
<name>A0AAD5LW08_PARTN</name>
<comment type="caution">
    <text evidence="3">The sequence shown here is derived from an EMBL/GenBank/DDBJ whole genome shotgun (WGS) entry which is preliminary data.</text>
</comment>
<keyword evidence="1" id="KW-0472">Membrane</keyword>
<reference evidence="3" key="1">
    <citation type="submission" date="2021-06" db="EMBL/GenBank/DDBJ databases">
        <title>Parelaphostrongylus tenuis whole genome reference sequence.</title>
        <authorList>
            <person name="Garwood T.J."/>
            <person name="Larsen P.A."/>
            <person name="Fountain-Jones N.M."/>
            <person name="Garbe J.R."/>
            <person name="Macchietto M.G."/>
            <person name="Kania S.A."/>
            <person name="Gerhold R.W."/>
            <person name="Richards J.E."/>
            <person name="Wolf T.M."/>
        </authorList>
    </citation>
    <scope>NUCLEOTIDE SEQUENCE</scope>
    <source>
        <strain evidence="3">MNPRO001-30</strain>
        <tissue evidence="3">Meninges</tissue>
    </source>
</reference>
<feature type="transmembrane region" description="Helical" evidence="1">
    <location>
        <begin position="115"/>
        <end position="139"/>
    </location>
</feature>
<evidence type="ECO:0000256" key="2">
    <source>
        <dbReference type="SAM" id="SignalP"/>
    </source>
</evidence>